<organism evidence="4 5">
    <name type="scientific">Pedobacter xixiisoli</name>
    <dbReference type="NCBI Taxonomy" id="1476464"/>
    <lineage>
        <taxon>Bacteria</taxon>
        <taxon>Pseudomonadati</taxon>
        <taxon>Bacteroidota</taxon>
        <taxon>Sphingobacteriia</taxon>
        <taxon>Sphingobacteriales</taxon>
        <taxon>Sphingobacteriaceae</taxon>
        <taxon>Pedobacter</taxon>
    </lineage>
</organism>
<dbReference type="EMBL" id="OCMT01000002">
    <property type="protein sequence ID" value="SOD14559.1"/>
    <property type="molecule type" value="Genomic_DNA"/>
</dbReference>
<dbReference type="RefSeq" id="WP_097130762.1">
    <property type="nucleotide sequence ID" value="NZ_OCMT01000002.1"/>
</dbReference>
<gene>
    <name evidence="4" type="ORF">SAMN06297358_1635</name>
</gene>
<sequence length="204" mass="21496">MKKLLLSLVAVAALTFGANAQTEKGKIILGGNVGFNSSKVDGASKADINFSVVPSVGYFVGNNFAIGTGVGYEYDKTASGTAFERGQLEAFRVAPFGRYYVNLTEQFKFFGQVSVPLAFGSLKSVDANGETGSKFASTTSIGVNVAPGFAFFPNKKIGIEFSVNGLGYENFSTKAEATGAKVKTNSFGLEANTFAPKLGVQFHF</sequence>
<evidence type="ECO:0000259" key="3">
    <source>
        <dbReference type="Pfam" id="PF13505"/>
    </source>
</evidence>
<dbReference type="InterPro" id="IPR011250">
    <property type="entry name" value="OMP/PagP_B-barrel"/>
</dbReference>
<evidence type="ECO:0000256" key="1">
    <source>
        <dbReference type="ARBA" id="ARBA00022729"/>
    </source>
</evidence>
<evidence type="ECO:0000313" key="4">
    <source>
        <dbReference type="EMBL" id="SOD14559.1"/>
    </source>
</evidence>
<evidence type="ECO:0000313" key="5">
    <source>
        <dbReference type="Proteomes" id="UP000219281"/>
    </source>
</evidence>
<keyword evidence="5" id="KW-1185">Reference proteome</keyword>
<dbReference type="Proteomes" id="UP000219281">
    <property type="component" value="Unassembled WGS sequence"/>
</dbReference>
<protein>
    <submittedName>
        <fullName evidence="4">Outer membrane protein beta-barrel domain-containing protein</fullName>
    </submittedName>
</protein>
<dbReference type="SUPFAM" id="SSF56925">
    <property type="entry name" value="OMPA-like"/>
    <property type="match status" value="1"/>
</dbReference>
<proteinExistence type="predicted"/>
<accession>A0A285ZY43</accession>
<feature type="domain" description="Outer membrane protein beta-barrel" evidence="3">
    <location>
        <begin position="7"/>
        <end position="190"/>
    </location>
</feature>
<feature type="chain" id="PRO_5012809416" evidence="2">
    <location>
        <begin position="21"/>
        <end position="204"/>
    </location>
</feature>
<keyword evidence="1 2" id="KW-0732">Signal</keyword>
<evidence type="ECO:0000256" key="2">
    <source>
        <dbReference type="SAM" id="SignalP"/>
    </source>
</evidence>
<dbReference type="InterPro" id="IPR027385">
    <property type="entry name" value="Beta-barrel_OMP"/>
</dbReference>
<dbReference type="OrthoDB" id="945117at2"/>
<dbReference type="Gene3D" id="2.40.160.20">
    <property type="match status" value="1"/>
</dbReference>
<dbReference type="Pfam" id="PF13505">
    <property type="entry name" value="OMP_b-brl"/>
    <property type="match status" value="1"/>
</dbReference>
<feature type="signal peptide" evidence="2">
    <location>
        <begin position="1"/>
        <end position="20"/>
    </location>
</feature>
<dbReference type="AlphaFoldDB" id="A0A285ZY43"/>
<name>A0A285ZY43_9SPHI</name>
<reference evidence="5" key="1">
    <citation type="submission" date="2017-09" db="EMBL/GenBank/DDBJ databases">
        <authorList>
            <person name="Varghese N."/>
            <person name="Submissions S."/>
        </authorList>
    </citation>
    <scope>NUCLEOTIDE SEQUENCE [LARGE SCALE GENOMIC DNA]</scope>
    <source>
        <strain evidence="5">CGMCC 1.12803</strain>
    </source>
</reference>